<sequence length="317" mass="36629">MPDEFGRCDRESKCRYFNVPKSEIKTDFNYEYIPPAKPSYHDYNLVIESGRNFKANNFIKFLKSIFNADEVKDTIRRYLIGSTKYFEGGTVFWQIDDKQNVRHGKVMAYDATTGKRSKDANGKAHINSVRSIMKLKDFNLKQCLFGLHLINETNCKKIALVEGEKTAIMMSIFKPEYLWLATGSKHGFKYEYLKPLKGFEIVAFPDKSEYSDWLAKANKVKRYGLDVSVSQWMETTAYPDGTDLADVYLMERKKSSPETPQQFSKLEQDETVKKSENRIYSTSEKILKKLACINPNVLELVKQFELTDINGIALKVQ</sequence>
<dbReference type="Proteomes" id="UP000002297">
    <property type="component" value="Chromosome"/>
</dbReference>
<keyword evidence="4" id="KW-1185">Reference proteome</keyword>
<feature type="domain" description="DUF6371" evidence="1">
    <location>
        <begin position="56"/>
        <end position="207"/>
    </location>
</feature>
<dbReference type="KEGG" id="cat:CA2559_03965"/>
<dbReference type="STRING" id="216432.CA2559_03965"/>
<dbReference type="HOGENOM" id="CLU_044073_1_0_10"/>
<evidence type="ECO:0000259" key="2">
    <source>
        <dbReference type="Pfam" id="PF21957"/>
    </source>
</evidence>
<dbReference type="Pfam" id="PF19898">
    <property type="entry name" value="DUF6371"/>
    <property type="match status" value="1"/>
</dbReference>
<dbReference type="InterPro" id="IPR045951">
    <property type="entry name" value="DUF6371"/>
</dbReference>
<dbReference type="Pfam" id="PF21957">
    <property type="entry name" value="Zn_ribbon_16"/>
    <property type="match status" value="1"/>
</dbReference>
<reference evidence="3 4" key="1">
    <citation type="journal article" date="2010" name="J. Bacteriol.">
        <title>The complete genome sequence of Croceibacter atlanticus HTCC2559T.</title>
        <authorList>
            <person name="Oh H.M."/>
            <person name="Kang I."/>
            <person name="Ferriera S."/>
            <person name="Giovannoni S.J."/>
            <person name="Cho J.C."/>
        </authorList>
    </citation>
    <scope>NUCLEOTIDE SEQUENCE [LARGE SCALE GENOMIC DNA]</scope>
    <source>
        <strain evidence="4">ATCC BAA-628 / HTCC2559 / KCTC 12090</strain>
    </source>
</reference>
<protein>
    <submittedName>
        <fullName evidence="3">Uncharacterized protein</fullName>
    </submittedName>
</protein>
<evidence type="ECO:0000313" key="4">
    <source>
        <dbReference type="Proteomes" id="UP000002297"/>
    </source>
</evidence>
<name>A3U6L5_CROAH</name>
<dbReference type="InterPro" id="IPR047731">
    <property type="entry name" value="Zinc_ribbon_put"/>
</dbReference>
<gene>
    <name evidence="3" type="ordered locus">CA2559_03965</name>
</gene>
<accession>A3U6L5</accession>
<evidence type="ECO:0000313" key="3">
    <source>
        <dbReference type="EMBL" id="EAP87882.1"/>
    </source>
</evidence>
<evidence type="ECO:0000259" key="1">
    <source>
        <dbReference type="Pfam" id="PF19898"/>
    </source>
</evidence>
<dbReference type="AlphaFoldDB" id="A3U6L5"/>
<dbReference type="EMBL" id="CP002046">
    <property type="protein sequence ID" value="EAP87882.1"/>
    <property type="molecule type" value="Genomic_DNA"/>
</dbReference>
<dbReference type="eggNOG" id="COG0358">
    <property type="taxonomic scope" value="Bacteria"/>
</dbReference>
<proteinExistence type="predicted"/>
<organism evidence="3 4">
    <name type="scientific">Croceibacter atlanticus (strain ATCC BAA-628 / JCM 21780 / CIP 108009 / IAM 15332 / KCTC 12090 / HTCC2559)</name>
    <dbReference type="NCBI Taxonomy" id="216432"/>
    <lineage>
        <taxon>Bacteria</taxon>
        <taxon>Pseudomonadati</taxon>
        <taxon>Bacteroidota</taxon>
        <taxon>Flavobacteriia</taxon>
        <taxon>Flavobacteriales</taxon>
        <taxon>Flavobacteriaceae</taxon>
        <taxon>Croceibacter</taxon>
    </lineage>
</organism>
<feature type="domain" description="Zinc beta-ribbon finger putative" evidence="2">
    <location>
        <begin position="1"/>
        <end position="26"/>
    </location>
</feature>